<reference evidence="2 3" key="1">
    <citation type="submission" date="2018-06" db="EMBL/GenBank/DDBJ databases">
        <title>Genomic Encyclopedia of Archaeal and Bacterial Type Strains, Phase II (KMG-II): from individual species to whole genera.</title>
        <authorList>
            <person name="Goeker M."/>
        </authorList>
    </citation>
    <scope>NUCLEOTIDE SEQUENCE [LARGE SCALE GENOMIC DNA]</scope>
    <source>
        <strain evidence="2 3">DSM 29821</strain>
    </source>
</reference>
<dbReference type="Gene3D" id="3.40.630.10">
    <property type="entry name" value="Zn peptidases"/>
    <property type="match status" value="2"/>
</dbReference>
<evidence type="ECO:0000313" key="2">
    <source>
        <dbReference type="EMBL" id="RAJ85348.1"/>
    </source>
</evidence>
<comment type="caution">
    <text evidence="2">The sequence shown here is derived from an EMBL/GenBank/DDBJ whole genome shotgun (WGS) entry which is preliminary data.</text>
</comment>
<keyword evidence="3" id="KW-1185">Reference proteome</keyword>
<accession>A0A327W7A9</accession>
<organism evidence="2 3">
    <name type="scientific">Chitinophaga dinghuensis</name>
    <dbReference type="NCBI Taxonomy" id="1539050"/>
    <lineage>
        <taxon>Bacteria</taxon>
        <taxon>Pseudomonadati</taxon>
        <taxon>Bacteroidota</taxon>
        <taxon>Chitinophagia</taxon>
        <taxon>Chitinophagales</taxon>
        <taxon>Chitinophagaceae</taxon>
        <taxon>Chitinophaga</taxon>
    </lineage>
</organism>
<dbReference type="PANTHER" id="PTHR12147:SF26">
    <property type="entry name" value="PEPTIDASE M28 DOMAIN-CONTAINING PROTEIN"/>
    <property type="match status" value="1"/>
</dbReference>
<sequence>MWHEIPCRCRVICNFAPHPKQFAVKKITWLLPMVVSTLFVNAQRKTDRKTLTNLQMHIAYLSSDKLEGRRTGAPGEKLAADYISEQMRQIGLSPKGTADFLQSFTVKEGLEPAASCNFELNHKLLEAGTHYIPLPFTATKSAKGEVLPQANEPDNIWLINVADIDSTKYKSRLELYRKETATAAQSGATAVIFYNGGESSDLINSWLVQTAAGAIPAIWVDKDISKVLDDENANSFLIQLHTELKPVKRTGINVIGYIDNNAEHTIIVGAHYDHLGFGEDNNGLTKGHVLYHGANDNASGIAAMLEIARQLKASKLRHNNYLFVAFSGNEQGLSGSKYLAANSPVDLSTVNYMINLDMIGRLNPANGIQIAGVGTSPTWTQLLNGAVKDTKVVYNTSGIGPSDHTAFYRKNIPVLFFCTDREDFHQPGDVADKINYEGTLTVMKVVYDLIDKADNLQKLAFSATPDTLSGVTK</sequence>
<dbReference type="InterPro" id="IPR045175">
    <property type="entry name" value="M28_fam"/>
</dbReference>
<dbReference type="GO" id="GO:0006508">
    <property type="term" value="P:proteolysis"/>
    <property type="evidence" value="ECO:0007669"/>
    <property type="project" value="InterPro"/>
</dbReference>
<dbReference type="AlphaFoldDB" id="A0A327W7A9"/>
<dbReference type="PANTHER" id="PTHR12147">
    <property type="entry name" value="METALLOPEPTIDASE M28 FAMILY MEMBER"/>
    <property type="match status" value="1"/>
</dbReference>
<protein>
    <submittedName>
        <fullName evidence="2">Peptidase M28-like protein</fullName>
    </submittedName>
</protein>
<dbReference type="OrthoDB" id="1521787at2"/>
<dbReference type="SUPFAM" id="SSF53187">
    <property type="entry name" value="Zn-dependent exopeptidases"/>
    <property type="match status" value="1"/>
</dbReference>
<dbReference type="Proteomes" id="UP000249819">
    <property type="component" value="Unassembled WGS sequence"/>
</dbReference>
<dbReference type="Pfam" id="PF04389">
    <property type="entry name" value="Peptidase_M28"/>
    <property type="match status" value="1"/>
</dbReference>
<name>A0A327W7A9_9BACT</name>
<gene>
    <name evidence="2" type="ORF">CLV59_10249</name>
</gene>
<feature type="domain" description="Peptidase M28" evidence="1">
    <location>
        <begin position="253"/>
        <end position="448"/>
    </location>
</feature>
<evidence type="ECO:0000259" key="1">
    <source>
        <dbReference type="Pfam" id="PF04389"/>
    </source>
</evidence>
<proteinExistence type="predicted"/>
<dbReference type="GO" id="GO:0008235">
    <property type="term" value="F:metalloexopeptidase activity"/>
    <property type="evidence" value="ECO:0007669"/>
    <property type="project" value="InterPro"/>
</dbReference>
<dbReference type="EMBL" id="QLMA01000002">
    <property type="protein sequence ID" value="RAJ85348.1"/>
    <property type="molecule type" value="Genomic_DNA"/>
</dbReference>
<dbReference type="InterPro" id="IPR007484">
    <property type="entry name" value="Peptidase_M28"/>
</dbReference>
<evidence type="ECO:0000313" key="3">
    <source>
        <dbReference type="Proteomes" id="UP000249819"/>
    </source>
</evidence>